<evidence type="ECO:0000259" key="2">
    <source>
        <dbReference type="PROSITE" id="PS50222"/>
    </source>
</evidence>
<dbReference type="InterPro" id="IPR011992">
    <property type="entry name" value="EF-hand-dom_pair"/>
</dbReference>
<reference evidence="3" key="1">
    <citation type="journal article" date="2019" name="bioRxiv">
        <title>The Genome of the Zebra Mussel, Dreissena polymorpha: A Resource for Invasive Species Research.</title>
        <authorList>
            <person name="McCartney M.A."/>
            <person name="Auch B."/>
            <person name="Kono T."/>
            <person name="Mallez S."/>
            <person name="Zhang Y."/>
            <person name="Obille A."/>
            <person name="Becker A."/>
            <person name="Abrahante J.E."/>
            <person name="Garbe J."/>
            <person name="Badalamenti J.P."/>
            <person name="Herman A."/>
            <person name="Mangelson H."/>
            <person name="Liachko I."/>
            <person name="Sullivan S."/>
            <person name="Sone E.D."/>
            <person name="Koren S."/>
            <person name="Silverstein K.A.T."/>
            <person name="Beckman K.B."/>
            <person name="Gohl D.M."/>
        </authorList>
    </citation>
    <scope>NUCLEOTIDE SEQUENCE</scope>
    <source>
        <strain evidence="3">Duluth1</strain>
        <tissue evidence="3">Whole animal</tissue>
    </source>
</reference>
<organism evidence="3 4">
    <name type="scientific">Dreissena polymorpha</name>
    <name type="common">Zebra mussel</name>
    <name type="synonym">Mytilus polymorpha</name>
    <dbReference type="NCBI Taxonomy" id="45954"/>
    <lineage>
        <taxon>Eukaryota</taxon>
        <taxon>Metazoa</taxon>
        <taxon>Spiralia</taxon>
        <taxon>Lophotrochozoa</taxon>
        <taxon>Mollusca</taxon>
        <taxon>Bivalvia</taxon>
        <taxon>Autobranchia</taxon>
        <taxon>Heteroconchia</taxon>
        <taxon>Euheterodonta</taxon>
        <taxon>Imparidentia</taxon>
        <taxon>Neoheterodontei</taxon>
        <taxon>Myida</taxon>
        <taxon>Dreissenoidea</taxon>
        <taxon>Dreissenidae</taxon>
        <taxon>Dreissena</taxon>
    </lineage>
</organism>
<gene>
    <name evidence="3" type="ORF">DPMN_182945</name>
</gene>
<evidence type="ECO:0000313" key="3">
    <source>
        <dbReference type="EMBL" id="KAH3748499.1"/>
    </source>
</evidence>
<keyword evidence="1" id="KW-0106">Calcium</keyword>
<comment type="caution">
    <text evidence="3">The sequence shown here is derived from an EMBL/GenBank/DDBJ whole genome shotgun (WGS) entry which is preliminary data.</text>
</comment>
<dbReference type="PROSITE" id="PS00018">
    <property type="entry name" value="EF_HAND_1"/>
    <property type="match status" value="1"/>
</dbReference>
<dbReference type="Proteomes" id="UP000828390">
    <property type="component" value="Unassembled WGS sequence"/>
</dbReference>
<dbReference type="SUPFAM" id="SSF47473">
    <property type="entry name" value="EF-hand"/>
    <property type="match status" value="1"/>
</dbReference>
<sequence>MFKVFDRNGDKTISIEELRMGLKSMGTTFTYKEAMLAAKTIDKDSMNFTSSVLGKQGLL</sequence>
<dbReference type="EMBL" id="JAIWYP010000010">
    <property type="protein sequence ID" value="KAH3748499.1"/>
    <property type="molecule type" value="Genomic_DNA"/>
</dbReference>
<keyword evidence="4" id="KW-1185">Reference proteome</keyword>
<name>A0A9D4DFU6_DREPO</name>
<proteinExistence type="predicted"/>
<dbReference type="Gene3D" id="1.10.238.10">
    <property type="entry name" value="EF-hand"/>
    <property type="match status" value="1"/>
</dbReference>
<evidence type="ECO:0000256" key="1">
    <source>
        <dbReference type="ARBA" id="ARBA00022837"/>
    </source>
</evidence>
<evidence type="ECO:0000313" key="4">
    <source>
        <dbReference type="Proteomes" id="UP000828390"/>
    </source>
</evidence>
<feature type="domain" description="EF-hand" evidence="2">
    <location>
        <begin position="1"/>
        <end position="28"/>
    </location>
</feature>
<reference evidence="3" key="2">
    <citation type="submission" date="2020-11" db="EMBL/GenBank/DDBJ databases">
        <authorList>
            <person name="McCartney M.A."/>
            <person name="Auch B."/>
            <person name="Kono T."/>
            <person name="Mallez S."/>
            <person name="Becker A."/>
            <person name="Gohl D.M."/>
            <person name="Silverstein K.A.T."/>
            <person name="Koren S."/>
            <person name="Bechman K.B."/>
            <person name="Herman A."/>
            <person name="Abrahante J.E."/>
            <person name="Garbe J."/>
        </authorList>
    </citation>
    <scope>NUCLEOTIDE SEQUENCE</scope>
    <source>
        <strain evidence="3">Duluth1</strain>
        <tissue evidence="3">Whole animal</tissue>
    </source>
</reference>
<dbReference type="AlphaFoldDB" id="A0A9D4DFU6"/>
<protein>
    <recommendedName>
        <fullName evidence="2">EF-hand domain-containing protein</fullName>
    </recommendedName>
</protein>
<accession>A0A9D4DFU6</accession>
<dbReference type="InterPro" id="IPR018247">
    <property type="entry name" value="EF_Hand_1_Ca_BS"/>
</dbReference>
<dbReference type="Pfam" id="PF13405">
    <property type="entry name" value="EF-hand_6"/>
    <property type="match status" value="1"/>
</dbReference>
<dbReference type="PROSITE" id="PS50222">
    <property type="entry name" value="EF_HAND_2"/>
    <property type="match status" value="1"/>
</dbReference>
<dbReference type="InterPro" id="IPR002048">
    <property type="entry name" value="EF_hand_dom"/>
</dbReference>
<dbReference type="GO" id="GO:0005509">
    <property type="term" value="F:calcium ion binding"/>
    <property type="evidence" value="ECO:0007669"/>
    <property type="project" value="InterPro"/>
</dbReference>